<sequence>MRPASKRFGLTGAVLALVASACAGAAQVEKGRLVPVDVPREKLEAAHAPRRVALLVGIQRFDDPQWRPLRYPDADARALAEVLRDPALGAFDEVSVVEAATRDGVRAALARLADADRDERDTVLVYVSSHGTLARDAQGQLRRYVVARDTRLDDVAGTGLAMDELKGDFDRLRSRRKVLVLATCHSGAGKSLLPEAVQQELAGTKGGFFVRPIEEVSRASVVLAASDWGETAREDEKLGHDIYTHFLVEALRSGADRNGDGAVTASEAHDYARRMTYAYTGGRQRPSAESSEVGVDPIVLVGKVQRTGKPELYSYATRLDGFTVRVNGQAVADLPGGVAVEPGRMHVQVAKGEGPELLDETLRLRPGERIDVASLLVRSEGRWEVGPRVALLSFLDARSRREVLGPVVGYGAAASLRGWPAPSLSLRLDVTTAFGRSRIEQGSFAAPFRYQALTAGVSLPWRFELAALRGGALLAGPRLSAIWLDRKFDLALAPPGQSLFTFTPGLLLGADLPLGRGFRAGLELHLDWMVVRVDGANRSSGFAELLGGVGYRF</sequence>
<name>A0ABM7WQA9_9BACT</name>
<dbReference type="SUPFAM" id="SSF52129">
    <property type="entry name" value="Caspase-like"/>
    <property type="match status" value="1"/>
</dbReference>
<dbReference type="Gene3D" id="3.40.50.1460">
    <property type="match status" value="1"/>
</dbReference>
<proteinExistence type="predicted"/>
<dbReference type="PROSITE" id="PS51257">
    <property type="entry name" value="PROKAR_LIPOPROTEIN"/>
    <property type="match status" value="1"/>
</dbReference>
<dbReference type="InterPro" id="IPR001309">
    <property type="entry name" value="Pept_C14_p20"/>
</dbReference>
<accession>A0ABM7WQA9</accession>
<dbReference type="RefSeq" id="WP_248358376.1">
    <property type="nucleotide sequence ID" value="NZ_AP025591.1"/>
</dbReference>
<evidence type="ECO:0000313" key="3">
    <source>
        <dbReference type="EMBL" id="BDG01649.1"/>
    </source>
</evidence>
<feature type="signal peptide" evidence="1">
    <location>
        <begin position="1"/>
        <end position="25"/>
    </location>
</feature>
<dbReference type="PROSITE" id="PS50208">
    <property type="entry name" value="CASPASE_P20"/>
    <property type="match status" value="1"/>
</dbReference>
<dbReference type="EMBL" id="AP025591">
    <property type="protein sequence ID" value="BDG01649.1"/>
    <property type="molecule type" value="Genomic_DNA"/>
</dbReference>
<dbReference type="InterPro" id="IPR029030">
    <property type="entry name" value="Caspase-like_dom_sf"/>
</dbReference>
<evidence type="ECO:0000256" key="1">
    <source>
        <dbReference type="SAM" id="SignalP"/>
    </source>
</evidence>
<feature type="chain" id="PRO_5045200283" description="Caspase family p20 domain-containing protein" evidence="1">
    <location>
        <begin position="26"/>
        <end position="553"/>
    </location>
</feature>
<gene>
    <name evidence="3" type="ORF">AMOR_06450</name>
</gene>
<protein>
    <recommendedName>
        <fullName evidence="2">Caspase family p20 domain-containing protein</fullName>
    </recommendedName>
</protein>
<reference evidence="4" key="1">
    <citation type="journal article" date="2022" name="Int. J. Syst. Evol. Microbiol.">
        <title>Anaeromyxobacter oryzae sp. nov., Anaeromyxobacter diazotrophicus sp. nov. and Anaeromyxobacter paludicola sp. nov., isolated from paddy soils.</title>
        <authorList>
            <person name="Itoh H."/>
            <person name="Xu Z."/>
            <person name="Mise K."/>
            <person name="Masuda Y."/>
            <person name="Ushijima N."/>
            <person name="Hayakawa C."/>
            <person name="Shiratori Y."/>
            <person name="Senoo K."/>
        </authorList>
    </citation>
    <scope>NUCLEOTIDE SEQUENCE [LARGE SCALE GENOMIC DNA]</scope>
    <source>
        <strain evidence="4">Red232</strain>
    </source>
</reference>
<evidence type="ECO:0000313" key="4">
    <source>
        <dbReference type="Proteomes" id="UP001162891"/>
    </source>
</evidence>
<dbReference type="InterPro" id="IPR011600">
    <property type="entry name" value="Pept_C14_caspase"/>
</dbReference>
<evidence type="ECO:0000259" key="2">
    <source>
        <dbReference type="PROSITE" id="PS50208"/>
    </source>
</evidence>
<dbReference type="Pfam" id="PF00656">
    <property type="entry name" value="Peptidase_C14"/>
    <property type="match status" value="1"/>
</dbReference>
<feature type="domain" description="Caspase family p20" evidence="2">
    <location>
        <begin position="49"/>
        <end position="131"/>
    </location>
</feature>
<keyword evidence="4" id="KW-1185">Reference proteome</keyword>
<organism evidence="3 4">
    <name type="scientific">Anaeromyxobacter oryzae</name>
    <dbReference type="NCBI Taxonomy" id="2918170"/>
    <lineage>
        <taxon>Bacteria</taxon>
        <taxon>Pseudomonadati</taxon>
        <taxon>Myxococcota</taxon>
        <taxon>Myxococcia</taxon>
        <taxon>Myxococcales</taxon>
        <taxon>Cystobacterineae</taxon>
        <taxon>Anaeromyxobacteraceae</taxon>
        <taxon>Anaeromyxobacter</taxon>
    </lineage>
</organism>
<dbReference type="Proteomes" id="UP001162891">
    <property type="component" value="Chromosome"/>
</dbReference>
<keyword evidence="1" id="KW-0732">Signal</keyword>